<reference evidence="2" key="2">
    <citation type="submission" date="2025-08" db="UniProtKB">
        <authorList>
            <consortium name="Ensembl"/>
        </authorList>
    </citation>
    <scope>IDENTIFICATION</scope>
</reference>
<evidence type="ECO:0000313" key="2">
    <source>
        <dbReference type="Ensembl" id="ENSATEP00000038901.1"/>
    </source>
</evidence>
<evidence type="ECO:0000256" key="1">
    <source>
        <dbReference type="SAM" id="MobiDB-lite"/>
    </source>
</evidence>
<name>A0A7N5ZTK2_ANATE</name>
<dbReference type="InParanoid" id="A0A7N5ZTK2"/>
<accession>A0A7N5ZTK2</accession>
<keyword evidence="3" id="KW-1185">Reference proteome</keyword>
<reference evidence="2" key="1">
    <citation type="submission" date="2021-04" db="EMBL/GenBank/DDBJ databases">
        <authorList>
            <consortium name="Wellcome Sanger Institute Data Sharing"/>
        </authorList>
    </citation>
    <scope>NUCLEOTIDE SEQUENCE [LARGE SCALE GENOMIC DNA]</scope>
</reference>
<protein>
    <submittedName>
        <fullName evidence="2">Uncharacterized protein</fullName>
    </submittedName>
</protein>
<dbReference type="GeneTree" id="ENSGT01030000234854"/>
<dbReference type="AlphaFoldDB" id="A0A7N5ZTK2"/>
<reference evidence="2" key="3">
    <citation type="submission" date="2025-09" db="UniProtKB">
        <authorList>
            <consortium name="Ensembl"/>
        </authorList>
    </citation>
    <scope>IDENTIFICATION</scope>
</reference>
<organism evidence="2 3">
    <name type="scientific">Anabas testudineus</name>
    <name type="common">Climbing perch</name>
    <name type="synonym">Anthias testudineus</name>
    <dbReference type="NCBI Taxonomy" id="64144"/>
    <lineage>
        <taxon>Eukaryota</taxon>
        <taxon>Metazoa</taxon>
        <taxon>Chordata</taxon>
        <taxon>Craniata</taxon>
        <taxon>Vertebrata</taxon>
        <taxon>Euteleostomi</taxon>
        <taxon>Actinopterygii</taxon>
        <taxon>Neopterygii</taxon>
        <taxon>Teleostei</taxon>
        <taxon>Neoteleostei</taxon>
        <taxon>Acanthomorphata</taxon>
        <taxon>Anabantaria</taxon>
        <taxon>Anabantiformes</taxon>
        <taxon>Anabantoidei</taxon>
        <taxon>Anabantidae</taxon>
        <taxon>Anabas</taxon>
    </lineage>
</organism>
<proteinExistence type="predicted"/>
<dbReference type="OrthoDB" id="286233at2759"/>
<feature type="region of interest" description="Disordered" evidence="1">
    <location>
        <begin position="1"/>
        <end position="38"/>
    </location>
</feature>
<sequence length="88" mass="9551">MHGQRGRIEDQRCSLDPSKSVPNTPKHTDLELADSTVKTGRRLNDQRVFLPSLPGIQNGGTTSTTAADIDASYLCYMVSKVQVGPHIA</sequence>
<dbReference type="Ensembl" id="ENSATET00000068743.1">
    <property type="protein sequence ID" value="ENSATEP00000038901.1"/>
    <property type="gene ID" value="ENSATEG00000027635.1"/>
</dbReference>
<feature type="compositionally biased region" description="Basic and acidic residues" evidence="1">
    <location>
        <begin position="1"/>
        <end position="13"/>
    </location>
</feature>
<dbReference type="Proteomes" id="UP000265040">
    <property type="component" value="Chromosome 8"/>
</dbReference>
<evidence type="ECO:0000313" key="3">
    <source>
        <dbReference type="Proteomes" id="UP000265040"/>
    </source>
</evidence>